<dbReference type="GO" id="GO:0045259">
    <property type="term" value="C:proton-transporting ATP synthase complex"/>
    <property type="evidence" value="ECO:0007669"/>
    <property type="project" value="UniProtKB-KW"/>
</dbReference>
<dbReference type="Pfam" id="PF00213">
    <property type="entry name" value="OSCP"/>
    <property type="match status" value="1"/>
</dbReference>
<keyword evidence="6 8" id="KW-0139">CF(1)</keyword>
<dbReference type="SUPFAM" id="SSF47928">
    <property type="entry name" value="N-terminal domain of the delta subunit of the F1F0-ATP synthase"/>
    <property type="match status" value="1"/>
</dbReference>
<dbReference type="EMBL" id="SMAB01000005">
    <property type="protein sequence ID" value="TCS83406.1"/>
    <property type="molecule type" value="Genomic_DNA"/>
</dbReference>
<evidence type="ECO:0000256" key="2">
    <source>
        <dbReference type="ARBA" id="ARBA00022448"/>
    </source>
</evidence>
<keyword evidence="8" id="KW-1003">Cell membrane</keyword>
<evidence type="ECO:0000256" key="7">
    <source>
        <dbReference type="ARBA" id="ARBA00023310"/>
    </source>
</evidence>
<keyword evidence="4 8" id="KW-0406">Ion transport</keyword>
<keyword evidence="10" id="KW-1185">Reference proteome</keyword>
<dbReference type="HAMAP" id="MF_01416">
    <property type="entry name" value="ATP_synth_delta_bact"/>
    <property type="match status" value="1"/>
</dbReference>
<evidence type="ECO:0000256" key="5">
    <source>
        <dbReference type="ARBA" id="ARBA00023136"/>
    </source>
</evidence>
<dbReference type="PANTHER" id="PTHR11910">
    <property type="entry name" value="ATP SYNTHASE DELTA CHAIN"/>
    <property type="match status" value="1"/>
</dbReference>
<dbReference type="InterPro" id="IPR020781">
    <property type="entry name" value="ATPase_OSCP/d_CS"/>
</dbReference>
<dbReference type="PRINTS" id="PR00125">
    <property type="entry name" value="ATPASEDELTA"/>
</dbReference>
<keyword evidence="3 8" id="KW-0375">Hydrogen ion transport</keyword>
<sequence>MINGLVAKRYAKALFEVAYNNRILEQVEADLQLIVKVFRETEGFLSFLRHPLVDKEKKKQIIDTAFGDSISSVSKKLLLRLIEGGREEYVEAIAEAYTHLSNQVRGIVDVTATTAIALTQEEKDKITQSIQTKIGKTVRLHNIVDPNIIGGMVIQIGDRLYDGSLKKKLLMVKRSLMASRA</sequence>
<dbReference type="NCBIfam" id="NF004403">
    <property type="entry name" value="PRK05758.2-4"/>
    <property type="match status" value="1"/>
</dbReference>
<dbReference type="NCBIfam" id="TIGR01145">
    <property type="entry name" value="ATP_synt_delta"/>
    <property type="match status" value="1"/>
</dbReference>
<evidence type="ECO:0000313" key="9">
    <source>
        <dbReference type="EMBL" id="TCS83406.1"/>
    </source>
</evidence>
<name>A0A4R3KIL4_9BACI</name>
<comment type="subcellular location">
    <subcellularLocation>
        <location evidence="8">Cell membrane</location>
        <topology evidence="8">Peripheral membrane protein</topology>
    </subcellularLocation>
    <subcellularLocation>
        <location evidence="1">Membrane</location>
    </subcellularLocation>
</comment>
<reference evidence="9 10" key="1">
    <citation type="submission" date="2019-03" db="EMBL/GenBank/DDBJ databases">
        <title>Genomic Encyclopedia of Type Strains, Phase IV (KMG-IV): sequencing the most valuable type-strain genomes for metagenomic binning, comparative biology and taxonomic classification.</title>
        <authorList>
            <person name="Goeker M."/>
        </authorList>
    </citation>
    <scope>NUCLEOTIDE SEQUENCE [LARGE SCALE GENOMIC DNA]</scope>
    <source>
        <strain evidence="9 10">DSM 23802</strain>
    </source>
</reference>
<comment type="function">
    <text evidence="8">This protein is part of the stalk that links CF(0) to CF(1). It either transmits conformational changes from CF(0) to CF(1) or is implicated in proton conduction.</text>
</comment>
<evidence type="ECO:0000313" key="10">
    <source>
        <dbReference type="Proteomes" id="UP000295788"/>
    </source>
</evidence>
<dbReference type="GO" id="GO:0005886">
    <property type="term" value="C:plasma membrane"/>
    <property type="evidence" value="ECO:0007669"/>
    <property type="project" value="UniProtKB-SubCell"/>
</dbReference>
<comment type="similarity">
    <text evidence="8">Belongs to the ATPase delta chain family.</text>
</comment>
<protein>
    <recommendedName>
        <fullName evidence="8">ATP synthase subunit delta</fullName>
    </recommendedName>
    <alternativeName>
        <fullName evidence="8">ATP synthase F(1) sector subunit delta</fullName>
    </alternativeName>
    <alternativeName>
        <fullName evidence="8">F-type ATPase subunit delta</fullName>
        <shortName evidence="8">F-ATPase subunit delta</shortName>
    </alternativeName>
</protein>
<organism evidence="9 10">
    <name type="scientific">Tepidibacillus fermentans</name>
    <dbReference type="NCBI Taxonomy" id="1281767"/>
    <lineage>
        <taxon>Bacteria</taxon>
        <taxon>Bacillati</taxon>
        <taxon>Bacillota</taxon>
        <taxon>Bacilli</taxon>
        <taxon>Bacillales</taxon>
        <taxon>Bacillaceae</taxon>
        <taxon>Tepidibacillus</taxon>
    </lineage>
</organism>
<dbReference type="RefSeq" id="WP_132767907.1">
    <property type="nucleotide sequence ID" value="NZ_SMAB01000005.1"/>
</dbReference>
<evidence type="ECO:0000256" key="8">
    <source>
        <dbReference type="HAMAP-Rule" id="MF_01416"/>
    </source>
</evidence>
<dbReference type="OrthoDB" id="9802471at2"/>
<gene>
    <name evidence="8" type="primary">atpH</name>
    <name evidence="9" type="ORF">EDD72_105148</name>
</gene>
<dbReference type="PROSITE" id="PS00389">
    <property type="entry name" value="ATPASE_DELTA"/>
    <property type="match status" value="1"/>
</dbReference>
<keyword evidence="2 8" id="KW-0813">Transport</keyword>
<keyword evidence="7 8" id="KW-0066">ATP synthesis</keyword>
<dbReference type="InterPro" id="IPR000711">
    <property type="entry name" value="ATPase_OSCP/dsu"/>
</dbReference>
<evidence type="ECO:0000256" key="3">
    <source>
        <dbReference type="ARBA" id="ARBA00022781"/>
    </source>
</evidence>
<keyword evidence="5 8" id="KW-0472">Membrane</keyword>
<evidence type="ECO:0000256" key="6">
    <source>
        <dbReference type="ARBA" id="ARBA00023196"/>
    </source>
</evidence>
<dbReference type="AlphaFoldDB" id="A0A4R3KIL4"/>
<accession>A0A4R3KIL4</accession>
<comment type="function">
    <text evidence="8">F(1)F(0) ATP synthase produces ATP from ADP in the presence of a proton or sodium gradient. F-type ATPases consist of two structural domains, F(1) containing the extramembraneous catalytic core and F(0) containing the membrane proton channel, linked together by a central stalk and a peripheral stalk. During catalysis, ATP synthesis in the catalytic domain of F(1) is coupled via a rotary mechanism of the central stalk subunits to proton translocation.</text>
</comment>
<proteinExistence type="inferred from homology"/>
<dbReference type="InterPro" id="IPR026015">
    <property type="entry name" value="ATP_synth_OSCP/delta_N_sf"/>
</dbReference>
<dbReference type="Gene3D" id="1.10.520.20">
    <property type="entry name" value="N-terminal domain of the delta subunit of the F1F0-ATP synthase"/>
    <property type="match status" value="1"/>
</dbReference>
<evidence type="ECO:0000256" key="4">
    <source>
        <dbReference type="ARBA" id="ARBA00023065"/>
    </source>
</evidence>
<evidence type="ECO:0000256" key="1">
    <source>
        <dbReference type="ARBA" id="ARBA00004370"/>
    </source>
</evidence>
<dbReference type="Proteomes" id="UP000295788">
    <property type="component" value="Unassembled WGS sequence"/>
</dbReference>
<comment type="caution">
    <text evidence="9">The sequence shown here is derived from an EMBL/GenBank/DDBJ whole genome shotgun (WGS) entry which is preliminary data.</text>
</comment>
<dbReference type="GO" id="GO:0046933">
    <property type="term" value="F:proton-transporting ATP synthase activity, rotational mechanism"/>
    <property type="evidence" value="ECO:0007669"/>
    <property type="project" value="UniProtKB-UniRule"/>
</dbReference>